<keyword evidence="9" id="KW-0479">Metal-binding</keyword>
<proteinExistence type="inferred from homology"/>
<keyword evidence="4" id="KW-0964">Secreted</keyword>
<feature type="disulfide bond" evidence="9">
    <location>
        <begin position="64"/>
        <end position="71"/>
    </location>
</feature>
<dbReference type="InterPro" id="IPR008427">
    <property type="entry name" value="Extracellular_membr_CFEM_dom"/>
</dbReference>
<keyword evidence="5" id="KW-0325">Glycoprotein</keyword>
<name>A0ABR4EA26_9PEZI</name>
<keyword evidence="5" id="KW-0472">Membrane</keyword>
<comment type="caution">
    <text evidence="9">Lacks conserved residue(s) required for the propagation of feature annotation.</text>
</comment>
<reference evidence="12 13" key="1">
    <citation type="submission" date="2024-03" db="EMBL/GenBank/DDBJ databases">
        <title>A high-quality draft genome sequence of Diaporthe vaccinii, a causative agent of upright dieback and viscid rot disease in cranberry plants.</title>
        <authorList>
            <person name="Sarrasin M."/>
            <person name="Lang B.F."/>
            <person name="Burger G."/>
        </authorList>
    </citation>
    <scope>NUCLEOTIDE SEQUENCE [LARGE SCALE GENOMIC DNA]</scope>
    <source>
        <strain evidence="12 13">IS7</strain>
    </source>
</reference>
<evidence type="ECO:0000256" key="1">
    <source>
        <dbReference type="ARBA" id="ARBA00004589"/>
    </source>
</evidence>
<evidence type="ECO:0000256" key="7">
    <source>
        <dbReference type="ARBA" id="ARBA00023157"/>
    </source>
</evidence>
<feature type="signal peptide" evidence="10">
    <location>
        <begin position="1"/>
        <end position="19"/>
    </location>
</feature>
<gene>
    <name evidence="12" type="ORF">FJTKL_13635</name>
</gene>
<dbReference type="PROSITE" id="PS52012">
    <property type="entry name" value="CFEM"/>
    <property type="match status" value="1"/>
</dbReference>
<keyword evidence="9" id="KW-0349">Heme</keyword>
<evidence type="ECO:0000256" key="8">
    <source>
        <dbReference type="ARBA" id="ARBA00023288"/>
    </source>
</evidence>
<evidence type="ECO:0000256" key="10">
    <source>
        <dbReference type="SAM" id="SignalP"/>
    </source>
</evidence>
<comment type="similarity">
    <text evidence="3">Belongs to the RBT5 family.</text>
</comment>
<accession>A0ABR4EA26</accession>
<protein>
    <recommendedName>
        <fullName evidence="11">CFEM domain-containing protein</fullName>
    </recommendedName>
</protein>
<keyword evidence="8" id="KW-0449">Lipoprotein</keyword>
<feature type="chain" id="PRO_5047208412" description="CFEM domain-containing protein" evidence="10">
    <location>
        <begin position="20"/>
        <end position="179"/>
    </location>
</feature>
<comment type="caution">
    <text evidence="12">The sequence shown here is derived from an EMBL/GenBank/DDBJ whole genome shotgun (WGS) entry which is preliminary data.</text>
</comment>
<evidence type="ECO:0000256" key="4">
    <source>
        <dbReference type="ARBA" id="ARBA00022525"/>
    </source>
</evidence>
<keyword evidence="9" id="KW-0408">Iron</keyword>
<dbReference type="Proteomes" id="UP001600888">
    <property type="component" value="Unassembled WGS sequence"/>
</dbReference>
<evidence type="ECO:0000313" key="12">
    <source>
        <dbReference type="EMBL" id="KAL2279277.1"/>
    </source>
</evidence>
<evidence type="ECO:0000256" key="5">
    <source>
        <dbReference type="ARBA" id="ARBA00022622"/>
    </source>
</evidence>
<keyword evidence="7 9" id="KW-1015">Disulfide bond</keyword>
<sequence length="179" mass="17071">MQITTFFTTAAIFIASAAAQSATATGSAPTSTSTSSGGDLNSIVSQVPQCALTCLDSTATSIGCSASDLTCLCSKSDQLISSIGPCILLQSQCSSEEQSQIQSVAGNLCSDVSSADSAELASASNAINSALATGTTGTGTAAASSTATSASGNAAARADSPLAGVGVMGAAAALAVLAL</sequence>
<evidence type="ECO:0000256" key="6">
    <source>
        <dbReference type="ARBA" id="ARBA00022729"/>
    </source>
</evidence>
<keyword evidence="6 10" id="KW-0732">Signal</keyword>
<dbReference type="Pfam" id="PF05730">
    <property type="entry name" value="CFEM"/>
    <property type="match status" value="1"/>
</dbReference>
<feature type="domain" description="CFEM" evidence="11">
    <location>
        <begin position="22"/>
        <end position="136"/>
    </location>
</feature>
<dbReference type="EMBL" id="JBAWTH010000078">
    <property type="protein sequence ID" value="KAL2279277.1"/>
    <property type="molecule type" value="Genomic_DNA"/>
</dbReference>
<keyword evidence="13" id="KW-1185">Reference proteome</keyword>
<organism evidence="12 13">
    <name type="scientific">Diaporthe vaccinii</name>
    <dbReference type="NCBI Taxonomy" id="105482"/>
    <lineage>
        <taxon>Eukaryota</taxon>
        <taxon>Fungi</taxon>
        <taxon>Dikarya</taxon>
        <taxon>Ascomycota</taxon>
        <taxon>Pezizomycotina</taxon>
        <taxon>Sordariomycetes</taxon>
        <taxon>Sordariomycetidae</taxon>
        <taxon>Diaporthales</taxon>
        <taxon>Diaporthaceae</taxon>
        <taxon>Diaporthe</taxon>
        <taxon>Diaporthe eres species complex</taxon>
    </lineage>
</organism>
<evidence type="ECO:0000313" key="13">
    <source>
        <dbReference type="Proteomes" id="UP001600888"/>
    </source>
</evidence>
<evidence type="ECO:0000256" key="9">
    <source>
        <dbReference type="PROSITE-ProRule" id="PRU01356"/>
    </source>
</evidence>
<evidence type="ECO:0000256" key="3">
    <source>
        <dbReference type="ARBA" id="ARBA00010031"/>
    </source>
</evidence>
<keyword evidence="5" id="KW-0336">GPI-anchor</keyword>
<feature type="binding site" description="axial binding residue" evidence="9">
    <location>
        <position position="68"/>
    </location>
    <ligand>
        <name>heme</name>
        <dbReference type="ChEBI" id="CHEBI:30413"/>
    </ligand>
    <ligandPart>
        <name>Fe</name>
        <dbReference type="ChEBI" id="CHEBI:18248"/>
    </ligandPart>
</feature>
<evidence type="ECO:0000259" key="11">
    <source>
        <dbReference type="PROSITE" id="PS52012"/>
    </source>
</evidence>
<comment type="subcellular location">
    <subcellularLocation>
        <location evidence="1">Membrane</location>
        <topology evidence="1">Lipid-anchor</topology>
        <topology evidence="1">GPI-anchor</topology>
    </subcellularLocation>
    <subcellularLocation>
        <location evidence="2">Secreted</location>
    </subcellularLocation>
</comment>
<evidence type="ECO:0000256" key="2">
    <source>
        <dbReference type="ARBA" id="ARBA00004613"/>
    </source>
</evidence>
<dbReference type="SMART" id="SM00747">
    <property type="entry name" value="CFEM"/>
    <property type="match status" value="1"/>
</dbReference>